<evidence type="ECO:0008006" key="4">
    <source>
        <dbReference type="Google" id="ProtNLM"/>
    </source>
</evidence>
<dbReference type="EMBL" id="JACMSC010000001">
    <property type="protein sequence ID" value="KAG6536160.1"/>
    <property type="molecule type" value="Genomic_DNA"/>
</dbReference>
<organism evidence="2 3">
    <name type="scientific">Zingiber officinale</name>
    <name type="common">Ginger</name>
    <name type="synonym">Amomum zingiber</name>
    <dbReference type="NCBI Taxonomy" id="94328"/>
    <lineage>
        <taxon>Eukaryota</taxon>
        <taxon>Viridiplantae</taxon>
        <taxon>Streptophyta</taxon>
        <taxon>Embryophyta</taxon>
        <taxon>Tracheophyta</taxon>
        <taxon>Spermatophyta</taxon>
        <taxon>Magnoliopsida</taxon>
        <taxon>Liliopsida</taxon>
        <taxon>Zingiberales</taxon>
        <taxon>Zingiberaceae</taxon>
        <taxon>Zingiber</taxon>
    </lineage>
</organism>
<protein>
    <recommendedName>
        <fullName evidence="4">UBN2 domain-containing protein</fullName>
    </recommendedName>
</protein>
<evidence type="ECO:0000256" key="1">
    <source>
        <dbReference type="SAM" id="Coils"/>
    </source>
</evidence>
<comment type="caution">
    <text evidence="2">The sequence shown here is derived from an EMBL/GenBank/DDBJ whole genome shotgun (WGS) entry which is preliminary data.</text>
</comment>
<dbReference type="Proteomes" id="UP000734854">
    <property type="component" value="Unassembled WGS sequence"/>
</dbReference>
<accession>A0A8J5M773</accession>
<evidence type="ECO:0000313" key="2">
    <source>
        <dbReference type="EMBL" id="KAG6536160.1"/>
    </source>
</evidence>
<keyword evidence="3" id="KW-1185">Reference proteome</keyword>
<feature type="coiled-coil region" evidence="1">
    <location>
        <begin position="171"/>
        <end position="198"/>
    </location>
</feature>
<name>A0A8J5M773_ZINOF</name>
<reference evidence="2 3" key="1">
    <citation type="submission" date="2020-08" db="EMBL/GenBank/DDBJ databases">
        <title>Plant Genome Project.</title>
        <authorList>
            <person name="Zhang R.-G."/>
        </authorList>
    </citation>
    <scope>NUCLEOTIDE SEQUENCE [LARGE SCALE GENOMIC DNA]</scope>
    <source>
        <tissue evidence="2">Rhizome</tissue>
    </source>
</reference>
<gene>
    <name evidence="2" type="ORF">ZIOFF_001209</name>
</gene>
<proteinExistence type="predicted"/>
<evidence type="ECO:0000313" key="3">
    <source>
        <dbReference type="Proteomes" id="UP000734854"/>
    </source>
</evidence>
<dbReference type="Pfam" id="PF14223">
    <property type="entry name" value="Retrotran_gag_2"/>
    <property type="match status" value="1"/>
</dbReference>
<keyword evidence="1" id="KW-0175">Coiled coil</keyword>
<dbReference type="AlphaFoldDB" id="A0A8J5M773"/>
<sequence>MVSVWLISLGMPGRRKAMSFIDITNVDWVELPFLRFISLREQAPINANPDELAEFEKWSDHNLQARYYMMSSMSNEVQKQFEETMNSIDIHIHLQELYGTQTSSVRHVTVKELMTSHMQDEALVHKHGVKMIGLIEKLVNLDLVILHELSTDIILLSLPSSFDNFVVNFNINNLEATLEELVNMIVNYEATMKKEKSIFLVDSSSGSKKGPMEKGKKHSAPIKKIMPNKKLRCL</sequence>